<dbReference type="EMBL" id="QLIX01000004">
    <property type="protein sequence ID" value="RAI59611.1"/>
    <property type="molecule type" value="Genomic_DNA"/>
</dbReference>
<evidence type="ECO:0000313" key="2">
    <source>
        <dbReference type="EMBL" id="RAI59611.1"/>
    </source>
</evidence>
<comment type="caution">
    <text evidence="2">The sequence shown here is derived from an EMBL/GenBank/DDBJ whole genome shotgun (WGS) entry which is preliminary data.</text>
</comment>
<evidence type="ECO:0000313" key="3">
    <source>
        <dbReference type="Proteomes" id="UP000249065"/>
    </source>
</evidence>
<feature type="domain" description="Acyclic terpene utilisation N-terminal" evidence="1">
    <location>
        <begin position="7"/>
        <end position="451"/>
    </location>
</feature>
<sequence>MSNTFLVGNGGGFSGDRVDAPIPVVRSLIARGLPAAMFFETLGERTVALAQLERRRDPELGYEPMLERLLEPILADCVAHRIPILGNFGAANPPAAGRLVARLAMRLGLPECRIAVVTGDDVTSSIALDQLPVHEADDSLDMKSARLVSANAYIGAGPLVEALRQGADVVVAGRTSDPALAIAPLAHHFGWSFEDWEKLALGAACGHLLECGSQVTGGVFWDPGCKDIPDPWNIGFPIAEVTAAGGLVITKPEDTGGIVDLRTVKEQLLYELHDPSRYITPDVVLDISGCSVEQVGKDRVAVHGLAGHPAPDTLKVTACFEGTWLGEGEVSVAGPNALARARATAEVLLRRMEMRGLPVRVRVDLIGVASVHDSDDGALWRRYEGPEPPEVRIRLAAEGSDRDAVDQAAREVLALLCCGTAGTGGARWRLTPRILTRSYLVLRERVPTRVVTRTAREMVGQEAAAAASVAASPGG</sequence>
<organism evidence="2 3">
    <name type="scientific">Roseicella frigidaeris</name>
    <dbReference type="NCBI Taxonomy" id="2230885"/>
    <lineage>
        <taxon>Bacteria</taxon>
        <taxon>Pseudomonadati</taxon>
        <taxon>Pseudomonadota</taxon>
        <taxon>Alphaproteobacteria</taxon>
        <taxon>Acetobacterales</taxon>
        <taxon>Roseomonadaceae</taxon>
        <taxon>Roseicella</taxon>
    </lineage>
</organism>
<dbReference type="Proteomes" id="UP000249065">
    <property type="component" value="Unassembled WGS sequence"/>
</dbReference>
<dbReference type="OrthoDB" id="9763456at2"/>
<gene>
    <name evidence="2" type="ORF">DOO78_08440</name>
</gene>
<proteinExistence type="predicted"/>
<dbReference type="PANTHER" id="PTHR47708:SF2">
    <property type="entry name" value="SI:CH73-132F6.5"/>
    <property type="match status" value="1"/>
</dbReference>
<dbReference type="PANTHER" id="PTHR47708">
    <property type="match status" value="1"/>
</dbReference>
<keyword evidence="3" id="KW-1185">Reference proteome</keyword>
<dbReference type="RefSeq" id="WP_111469299.1">
    <property type="nucleotide sequence ID" value="NZ_QLIX01000004.1"/>
</dbReference>
<protein>
    <recommendedName>
        <fullName evidence="1">Acyclic terpene utilisation N-terminal domain-containing protein</fullName>
    </recommendedName>
</protein>
<dbReference type="Pfam" id="PF07287">
    <property type="entry name" value="AtuA"/>
    <property type="match status" value="1"/>
</dbReference>
<dbReference type="InterPro" id="IPR010839">
    <property type="entry name" value="AtuA_N"/>
</dbReference>
<dbReference type="AlphaFoldDB" id="A0A327M8H5"/>
<reference evidence="3" key="1">
    <citation type="submission" date="2018-06" db="EMBL/GenBank/DDBJ databases">
        <authorList>
            <person name="Khan S.A."/>
        </authorList>
    </citation>
    <scope>NUCLEOTIDE SEQUENCE [LARGE SCALE GENOMIC DNA]</scope>
    <source>
        <strain evidence="3">DB-1506</strain>
    </source>
</reference>
<name>A0A327M8H5_9PROT</name>
<accession>A0A327M8H5</accession>
<evidence type="ECO:0000259" key="1">
    <source>
        <dbReference type="Pfam" id="PF07287"/>
    </source>
</evidence>